<reference evidence="3" key="1">
    <citation type="journal article" date="2019" name="Int. J. Syst. Evol. Microbiol.">
        <title>The Global Catalogue of Microorganisms (GCM) 10K type strain sequencing project: providing services to taxonomists for standard genome sequencing and annotation.</title>
        <authorList>
            <consortium name="The Broad Institute Genomics Platform"/>
            <consortium name="The Broad Institute Genome Sequencing Center for Infectious Disease"/>
            <person name="Wu L."/>
            <person name="Ma J."/>
        </authorList>
    </citation>
    <scope>NUCLEOTIDE SEQUENCE [LARGE SCALE GENOMIC DNA]</scope>
    <source>
        <strain evidence="3">KCTC 52127</strain>
    </source>
</reference>
<keyword evidence="3" id="KW-1185">Reference proteome</keyword>
<evidence type="ECO:0000313" key="2">
    <source>
        <dbReference type="EMBL" id="MFD2566651.1"/>
    </source>
</evidence>
<accession>A0ABW5LR93</accession>
<dbReference type="Gene3D" id="3.90.550.10">
    <property type="entry name" value="Spore Coat Polysaccharide Biosynthesis Protein SpsA, Chain A"/>
    <property type="match status" value="1"/>
</dbReference>
<organism evidence="2 3">
    <name type="scientific">Pseudotenacibaculum haliotis</name>
    <dbReference type="NCBI Taxonomy" id="1862138"/>
    <lineage>
        <taxon>Bacteria</taxon>
        <taxon>Pseudomonadati</taxon>
        <taxon>Bacteroidota</taxon>
        <taxon>Flavobacteriia</taxon>
        <taxon>Flavobacteriales</taxon>
        <taxon>Flavobacteriaceae</taxon>
        <taxon>Pseudotenacibaculum</taxon>
    </lineage>
</organism>
<dbReference type="Proteomes" id="UP001597508">
    <property type="component" value="Unassembled WGS sequence"/>
</dbReference>
<name>A0ABW5LR93_9FLAO</name>
<keyword evidence="2" id="KW-0328">Glycosyltransferase</keyword>
<evidence type="ECO:0000259" key="1">
    <source>
        <dbReference type="Pfam" id="PF00535"/>
    </source>
</evidence>
<proteinExistence type="predicted"/>
<dbReference type="SUPFAM" id="SSF53448">
    <property type="entry name" value="Nucleotide-diphospho-sugar transferases"/>
    <property type="match status" value="1"/>
</dbReference>
<protein>
    <submittedName>
        <fullName evidence="2">Glycosyltransferase family 2 protein</fullName>
        <ecNumber evidence="2">2.4.-.-</ecNumber>
    </submittedName>
</protein>
<comment type="caution">
    <text evidence="2">The sequence shown here is derived from an EMBL/GenBank/DDBJ whole genome shotgun (WGS) entry which is preliminary data.</text>
</comment>
<dbReference type="RefSeq" id="WP_379665356.1">
    <property type="nucleotide sequence ID" value="NZ_JBHULH010000001.1"/>
</dbReference>
<dbReference type="EMBL" id="JBHULH010000001">
    <property type="protein sequence ID" value="MFD2566651.1"/>
    <property type="molecule type" value="Genomic_DNA"/>
</dbReference>
<dbReference type="GO" id="GO:0016757">
    <property type="term" value="F:glycosyltransferase activity"/>
    <property type="evidence" value="ECO:0007669"/>
    <property type="project" value="UniProtKB-KW"/>
</dbReference>
<keyword evidence="2" id="KW-0808">Transferase</keyword>
<sequence>MELSIIIVNYNGKHYLEDCIKSISKFCTVTHEIIIVDNLSTDGSQLFIKEKFPSVVLIENSENAGFAKANNIGAQKAKGKNILLLNNDTILMNEIDSLLAKLDRKEVGAIGIKMLNGDKEYTHSVGRFPTPIGLLKLTSLNEKRPDIVTGNFTKDEYEVDWIGGSFVLITKENWDKVGGLDEDYFMYVEDVDFCKKLQKEGKQILFCSNYSYIHFVGFNPSRELKLINGYKIYSSKHFSFVNATLAKISLTINHVYKRAFKNIR</sequence>
<dbReference type="InterPro" id="IPR001173">
    <property type="entry name" value="Glyco_trans_2-like"/>
</dbReference>
<evidence type="ECO:0000313" key="3">
    <source>
        <dbReference type="Proteomes" id="UP001597508"/>
    </source>
</evidence>
<dbReference type="CDD" id="cd04186">
    <property type="entry name" value="GT_2_like_c"/>
    <property type="match status" value="1"/>
</dbReference>
<dbReference type="InterPro" id="IPR029044">
    <property type="entry name" value="Nucleotide-diphossugar_trans"/>
</dbReference>
<dbReference type="PANTHER" id="PTHR43179">
    <property type="entry name" value="RHAMNOSYLTRANSFERASE WBBL"/>
    <property type="match status" value="1"/>
</dbReference>
<dbReference type="EC" id="2.4.-.-" evidence="2"/>
<dbReference type="Pfam" id="PF00535">
    <property type="entry name" value="Glycos_transf_2"/>
    <property type="match status" value="1"/>
</dbReference>
<gene>
    <name evidence="2" type="ORF">ACFSRZ_04660</name>
</gene>
<feature type="domain" description="Glycosyltransferase 2-like" evidence="1">
    <location>
        <begin position="4"/>
        <end position="126"/>
    </location>
</feature>
<dbReference type="PANTHER" id="PTHR43179:SF7">
    <property type="entry name" value="RHAMNOSYLTRANSFERASE WBBL"/>
    <property type="match status" value="1"/>
</dbReference>